<dbReference type="PANTHER" id="PTHR38009">
    <property type="entry name" value="CONSERVED HYPOTHETICAL PHAGE TAIL PROTEIN"/>
    <property type="match status" value="1"/>
</dbReference>
<dbReference type="AlphaFoldDB" id="A0ABD5PIQ7"/>
<gene>
    <name evidence="1" type="ORF">ACFO0N_21935</name>
</gene>
<evidence type="ECO:0000313" key="2">
    <source>
        <dbReference type="Proteomes" id="UP001595921"/>
    </source>
</evidence>
<sequence length="146" mass="16744">MPDRHGPYRNSRYLLEIDDTIQAGFSEATIPSNSTEPTEYREGNESPTVRKLWSLNTFENLTLQWGTTDDSMAIFEWRKMVEQGQVDDARRDIAVIVLDEEGQPGPRWNFVRAWPVNYDAPDLNATDSQVAIESIEIAHEGMERVE</sequence>
<dbReference type="InterPro" id="IPR010667">
    <property type="entry name" value="Phage_T4_Gp19"/>
</dbReference>
<dbReference type="PANTHER" id="PTHR38009:SF1">
    <property type="entry name" value="CONSERVED HYPOTHETICAL PHAGE TAIL PROTEIN"/>
    <property type="match status" value="1"/>
</dbReference>
<dbReference type="Proteomes" id="UP001595921">
    <property type="component" value="Unassembled WGS sequence"/>
</dbReference>
<accession>A0ABD5PIQ7</accession>
<dbReference type="InterPro" id="IPR011747">
    <property type="entry name" value="CHP02241"/>
</dbReference>
<dbReference type="NCBIfam" id="TIGR02241">
    <property type="entry name" value="conserved hypothetical phage tail region protein"/>
    <property type="match status" value="1"/>
</dbReference>
<organism evidence="1 2">
    <name type="scientific">Halobium salinum</name>
    <dbReference type="NCBI Taxonomy" id="1364940"/>
    <lineage>
        <taxon>Archaea</taxon>
        <taxon>Methanobacteriati</taxon>
        <taxon>Methanobacteriota</taxon>
        <taxon>Stenosarchaea group</taxon>
        <taxon>Halobacteria</taxon>
        <taxon>Halobacteriales</taxon>
        <taxon>Haloferacaceae</taxon>
        <taxon>Halobium</taxon>
    </lineage>
</organism>
<evidence type="ECO:0000313" key="1">
    <source>
        <dbReference type="EMBL" id="MFC4360612.1"/>
    </source>
</evidence>
<proteinExistence type="predicted"/>
<reference evidence="1 2" key="1">
    <citation type="journal article" date="2019" name="Int. J. Syst. Evol. Microbiol.">
        <title>The Global Catalogue of Microorganisms (GCM) 10K type strain sequencing project: providing services to taxonomists for standard genome sequencing and annotation.</title>
        <authorList>
            <consortium name="The Broad Institute Genomics Platform"/>
            <consortium name="The Broad Institute Genome Sequencing Center for Infectious Disease"/>
            <person name="Wu L."/>
            <person name="Ma J."/>
        </authorList>
    </citation>
    <scope>NUCLEOTIDE SEQUENCE [LARGE SCALE GENOMIC DNA]</scope>
    <source>
        <strain evidence="1 2">CGMCC 1.12553</strain>
    </source>
</reference>
<dbReference type="RefSeq" id="WP_267620976.1">
    <property type="nucleotide sequence ID" value="NZ_JAODIW010000005.1"/>
</dbReference>
<comment type="caution">
    <text evidence="1">The sequence shown here is derived from an EMBL/GenBank/DDBJ whole genome shotgun (WGS) entry which is preliminary data.</text>
</comment>
<dbReference type="Pfam" id="PF06841">
    <property type="entry name" value="Phage_T4_gp19"/>
    <property type="match status" value="1"/>
</dbReference>
<keyword evidence="2" id="KW-1185">Reference proteome</keyword>
<name>A0ABD5PIQ7_9EURY</name>
<dbReference type="EMBL" id="JBHSDS010000017">
    <property type="protein sequence ID" value="MFC4360612.1"/>
    <property type="molecule type" value="Genomic_DNA"/>
</dbReference>
<protein>
    <submittedName>
        <fullName evidence="1">Phage tail protein</fullName>
    </submittedName>
</protein>